<dbReference type="AlphaFoldDB" id="A0A8E2GWP5"/>
<reference evidence="1 2" key="1">
    <citation type="submission" date="2016-10" db="EMBL/GenBank/DDBJ databases">
        <title>Comprehensive resistome analysis reveals the prevalence of NDM and MCR-1 in Chinese poultry production.</title>
        <authorList>
            <person name="Wang Y."/>
            <person name="Zhang R."/>
            <person name="Li J."/>
            <person name="Wu Z."/>
            <person name="Wenjuan Y."/>
            <person name="Schwarz S."/>
            <person name="Tyrrell J."/>
            <person name="Zheng Y."/>
            <person name="Wang S."/>
            <person name="Shen Z."/>
            <person name="Liu Z."/>
            <person name="Lei L."/>
            <person name="Li M."/>
            <person name="Zhang Q."/>
            <person name="Wu C."/>
            <person name="Zhang Q."/>
            <person name="Wu Y."/>
            <person name="Walsh T."/>
            <person name="Shen J."/>
        </authorList>
    </citation>
    <scope>NUCLEOTIDE SEQUENCE [LARGE SCALE GENOMIC DNA]</scope>
    <source>
        <strain evidence="1 2">570</strain>
    </source>
</reference>
<dbReference type="EMBL" id="MOKI01000023">
    <property type="protein sequence ID" value="OJR55041.1"/>
    <property type="molecule type" value="Genomic_DNA"/>
</dbReference>
<comment type="caution">
    <text evidence="1">The sequence shown here is derived from an EMBL/GenBank/DDBJ whole genome shotgun (WGS) entry which is preliminary data.</text>
</comment>
<dbReference type="RefSeq" id="WP_072770521.1">
    <property type="nucleotide sequence ID" value="NZ_CP173593.1"/>
</dbReference>
<protein>
    <submittedName>
        <fullName evidence="1">Phage tail protein</fullName>
    </submittedName>
</protein>
<name>A0A8E2GWP5_ECOLX</name>
<proteinExistence type="predicted"/>
<gene>
    <name evidence="1" type="ORF">BK383_10750</name>
</gene>
<evidence type="ECO:0000313" key="1">
    <source>
        <dbReference type="EMBL" id="OJR55041.1"/>
    </source>
</evidence>
<dbReference type="Proteomes" id="UP000184277">
    <property type="component" value="Unassembled WGS sequence"/>
</dbReference>
<accession>A0A8E2GWP5</accession>
<organism evidence="1 2">
    <name type="scientific">Escherichia coli</name>
    <dbReference type="NCBI Taxonomy" id="562"/>
    <lineage>
        <taxon>Bacteria</taxon>
        <taxon>Pseudomonadati</taxon>
        <taxon>Pseudomonadota</taxon>
        <taxon>Gammaproteobacteria</taxon>
        <taxon>Enterobacterales</taxon>
        <taxon>Enterobacteriaceae</taxon>
        <taxon>Escherichia</taxon>
    </lineage>
</organism>
<evidence type="ECO:0000313" key="2">
    <source>
        <dbReference type="Proteomes" id="UP000184277"/>
    </source>
</evidence>
<sequence>MAETLKSQSDSSIYKAQLLSYYYSRRAESAIGRGERFVMTKAYWCKSDLVTVNSAGGWTISDIPLDFRLSDAQHFAESNLILSSLDGVITINAAFPQETMPDDTPYDFNTLVLVDAEDQAFGVVCTQQDTLFKGKRYSLLMTIEQVEG</sequence>